<organism evidence="4 5">
    <name type="scientific">Methylobacterium isbiliense</name>
    <dbReference type="NCBI Taxonomy" id="315478"/>
    <lineage>
        <taxon>Bacteria</taxon>
        <taxon>Pseudomonadati</taxon>
        <taxon>Pseudomonadota</taxon>
        <taxon>Alphaproteobacteria</taxon>
        <taxon>Hyphomicrobiales</taxon>
        <taxon>Methylobacteriaceae</taxon>
        <taxon>Methylobacterium</taxon>
    </lineage>
</organism>
<keyword evidence="4" id="KW-0418">Kinase</keyword>
<sequence length="134" mass="14525">MSGPTADQTTILIVEDNYLLLEMLVALFEQEGLRTLTASSGEAALTLLRERGTAIGWLFTDIRLPGLIDGWMVAEAYRSLHPGRPVIYSTTSATADQRRTQGGIVLQKPFVLADVMQLALMMRGGSVADGLRCA</sequence>
<feature type="domain" description="Response regulatory" evidence="3">
    <location>
        <begin position="10"/>
        <end position="123"/>
    </location>
</feature>
<dbReference type="SMART" id="SM00448">
    <property type="entry name" value="REC"/>
    <property type="match status" value="1"/>
</dbReference>
<evidence type="ECO:0000313" key="5">
    <source>
        <dbReference type="Proteomes" id="UP001055153"/>
    </source>
</evidence>
<dbReference type="Gene3D" id="3.40.50.2300">
    <property type="match status" value="1"/>
</dbReference>
<dbReference type="PROSITE" id="PS50110">
    <property type="entry name" value="RESPONSE_REGULATORY"/>
    <property type="match status" value="1"/>
</dbReference>
<gene>
    <name evidence="4" type="primary">rcsC_27</name>
    <name evidence="4" type="ORF">GMJLKIPL_3880</name>
</gene>
<dbReference type="InterPro" id="IPR050595">
    <property type="entry name" value="Bact_response_regulator"/>
</dbReference>
<keyword evidence="1 2" id="KW-0597">Phosphoprotein</keyword>
<protein>
    <submittedName>
        <fullName evidence="4">Sensor histidine kinase RcsC</fullName>
    </submittedName>
</protein>
<evidence type="ECO:0000259" key="3">
    <source>
        <dbReference type="PROSITE" id="PS50110"/>
    </source>
</evidence>
<comment type="caution">
    <text evidence="4">The sequence shown here is derived from an EMBL/GenBank/DDBJ whole genome shotgun (WGS) entry which is preliminary data.</text>
</comment>
<name>A0ABQ4SFS2_9HYPH</name>
<keyword evidence="5" id="KW-1185">Reference proteome</keyword>
<reference evidence="4" key="1">
    <citation type="journal article" date="2021" name="Front. Microbiol.">
        <title>Comprehensive Comparative Genomics and Phenotyping of Methylobacterium Species.</title>
        <authorList>
            <person name="Alessa O."/>
            <person name="Ogura Y."/>
            <person name="Fujitani Y."/>
            <person name="Takami H."/>
            <person name="Hayashi T."/>
            <person name="Sahin N."/>
            <person name="Tani A."/>
        </authorList>
    </citation>
    <scope>NUCLEOTIDE SEQUENCE</scope>
    <source>
        <strain evidence="4">DSM 17168</strain>
    </source>
</reference>
<keyword evidence="4" id="KW-0808">Transferase</keyword>
<dbReference type="GO" id="GO:0016301">
    <property type="term" value="F:kinase activity"/>
    <property type="evidence" value="ECO:0007669"/>
    <property type="project" value="UniProtKB-KW"/>
</dbReference>
<reference evidence="4" key="2">
    <citation type="submission" date="2021-08" db="EMBL/GenBank/DDBJ databases">
        <authorList>
            <person name="Tani A."/>
            <person name="Ola A."/>
            <person name="Ogura Y."/>
            <person name="Katsura K."/>
            <person name="Hayashi T."/>
        </authorList>
    </citation>
    <scope>NUCLEOTIDE SEQUENCE</scope>
    <source>
        <strain evidence="4">DSM 17168</strain>
    </source>
</reference>
<dbReference type="RefSeq" id="WP_238237190.1">
    <property type="nucleotide sequence ID" value="NZ_BPQQ01000044.1"/>
</dbReference>
<feature type="modified residue" description="4-aspartylphosphate" evidence="2">
    <location>
        <position position="61"/>
    </location>
</feature>
<evidence type="ECO:0000256" key="1">
    <source>
        <dbReference type="ARBA" id="ARBA00022553"/>
    </source>
</evidence>
<dbReference type="InterPro" id="IPR001789">
    <property type="entry name" value="Sig_transdc_resp-reg_receiver"/>
</dbReference>
<dbReference type="EMBL" id="BPQQ01000044">
    <property type="protein sequence ID" value="GJE01937.1"/>
    <property type="molecule type" value="Genomic_DNA"/>
</dbReference>
<dbReference type="InterPro" id="IPR011006">
    <property type="entry name" value="CheY-like_superfamily"/>
</dbReference>
<dbReference type="Pfam" id="PF00072">
    <property type="entry name" value="Response_reg"/>
    <property type="match status" value="1"/>
</dbReference>
<evidence type="ECO:0000256" key="2">
    <source>
        <dbReference type="PROSITE-ProRule" id="PRU00169"/>
    </source>
</evidence>
<dbReference type="CDD" id="cd00156">
    <property type="entry name" value="REC"/>
    <property type="match status" value="1"/>
</dbReference>
<dbReference type="PANTHER" id="PTHR44591">
    <property type="entry name" value="STRESS RESPONSE REGULATOR PROTEIN 1"/>
    <property type="match status" value="1"/>
</dbReference>
<proteinExistence type="predicted"/>
<dbReference type="SUPFAM" id="SSF52172">
    <property type="entry name" value="CheY-like"/>
    <property type="match status" value="1"/>
</dbReference>
<dbReference type="PANTHER" id="PTHR44591:SF21">
    <property type="entry name" value="TWO-COMPONENT RESPONSE REGULATOR"/>
    <property type="match status" value="1"/>
</dbReference>
<accession>A0ABQ4SFS2</accession>
<evidence type="ECO:0000313" key="4">
    <source>
        <dbReference type="EMBL" id="GJE01937.1"/>
    </source>
</evidence>
<dbReference type="Proteomes" id="UP001055153">
    <property type="component" value="Unassembled WGS sequence"/>
</dbReference>